<sequence length="650" mass="72261">MRFQFLLLWCLLAISSQCFAEEERFSLFVGANDGGADRVKLRYANRDAWQVAQVFQELGGVSQENLEVLEDASLDSLLNTIERFSQRLKQHPNARFFFYYSGHSNQKGLLLRDRLLPYEKLKKLIGDLSSRVKVIVLDSCASGSLIATKGGQRRPSYLKDLSSEIKGSAIITSSSADEYSQESAAIKGSFFTHYLVSGLRGAADLNSDRQISIDEVYRYAYQNTIQKTMGSGVGVQHPSYNFNLSGKGDLILSDLRRLSSQLVFGEKQGRFYIRSQKVGLVAEIDTGKSKSRRISLEPGRYVLTHEQGNFYYVAKIDLAQGAVKRVDQLEFTRHEKSEAVSRGDDMLYPEFYHVDTFSLSLWPQKRDPILFENNQKANVALALTVGYTPRVEGLALAPIGSIGEDLRGLMASPGFTYIFNHLQGVQLAGGFNYANSLSGLQLGPLNSGESVWGGQLGITNEAKKLNGGQIGIVNIGGQVKGFQLGLVNISDSVQGISIAPIIVVRNGIRRIETWFDYLGAVGMSLVTGAKYYYTAYHIGQVQSDLMYGISFGLRLPIGDQADLLFDTGFLRYRDLEIPGNIMILHIQNNRTRFGLSIAGKVIRYNFGISYDRFTFPHEDVQSDIEVWHTGKSIIEVEKALGTYLGIGYDL</sequence>
<evidence type="ECO:0000313" key="4">
    <source>
        <dbReference type="Proteomes" id="UP000192907"/>
    </source>
</evidence>
<dbReference type="PANTHER" id="PTHR22576:SF37">
    <property type="entry name" value="MUCOSA-ASSOCIATED LYMPHOID TISSUE LYMPHOMA TRANSLOCATION PROTEIN 1"/>
    <property type="match status" value="1"/>
</dbReference>
<feature type="chain" id="PRO_5013209764" evidence="1">
    <location>
        <begin position="21"/>
        <end position="650"/>
    </location>
</feature>
<feature type="domain" description="Peptidase C14 caspase" evidence="2">
    <location>
        <begin position="25"/>
        <end position="204"/>
    </location>
</feature>
<dbReference type="Pfam" id="PF00656">
    <property type="entry name" value="Peptidase_C14"/>
    <property type="match status" value="1"/>
</dbReference>
<dbReference type="PANTHER" id="PTHR22576">
    <property type="entry name" value="MUCOSA ASSOCIATED LYMPHOID TISSUE LYMPHOMA TRANSLOCATION PROTEIN 1/PARACASPASE"/>
    <property type="match status" value="1"/>
</dbReference>
<protein>
    <submittedName>
        <fullName evidence="3">Caspase domain-containing protein</fullName>
    </submittedName>
</protein>
<evidence type="ECO:0000259" key="2">
    <source>
        <dbReference type="Pfam" id="PF00656"/>
    </source>
</evidence>
<reference evidence="4" key="1">
    <citation type="submission" date="2017-04" db="EMBL/GenBank/DDBJ databases">
        <authorList>
            <person name="Varghese N."/>
            <person name="Submissions S."/>
        </authorList>
    </citation>
    <scope>NUCLEOTIDE SEQUENCE [LARGE SCALE GENOMIC DNA]</scope>
    <source>
        <strain evidence="4">RKEM611</strain>
    </source>
</reference>
<gene>
    <name evidence="3" type="ORF">SAMN06296036_12765</name>
</gene>
<dbReference type="Proteomes" id="UP000192907">
    <property type="component" value="Unassembled WGS sequence"/>
</dbReference>
<name>A0A1Y6CL69_9BACT</name>
<evidence type="ECO:0000313" key="3">
    <source>
        <dbReference type="EMBL" id="SMF73101.1"/>
    </source>
</evidence>
<evidence type="ECO:0000256" key="1">
    <source>
        <dbReference type="SAM" id="SignalP"/>
    </source>
</evidence>
<dbReference type="SUPFAM" id="SSF52129">
    <property type="entry name" value="Caspase-like"/>
    <property type="match status" value="1"/>
</dbReference>
<proteinExistence type="predicted"/>
<dbReference type="InterPro" id="IPR018247">
    <property type="entry name" value="EF_Hand_1_Ca_BS"/>
</dbReference>
<dbReference type="PROSITE" id="PS00018">
    <property type="entry name" value="EF_HAND_1"/>
    <property type="match status" value="1"/>
</dbReference>
<organism evidence="3 4">
    <name type="scientific">Pseudobacteriovorax antillogorgiicola</name>
    <dbReference type="NCBI Taxonomy" id="1513793"/>
    <lineage>
        <taxon>Bacteria</taxon>
        <taxon>Pseudomonadati</taxon>
        <taxon>Bdellovibrionota</taxon>
        <taxon>Oligoflexia</taxon>
        <taxon>Oligoflexales</taxon>
        <taxon>Pseudobacteriovoracaceae</taxon>
        <taxon>Pseudobacteriovorax</taxon>
    </lineage>
</organism>
<accession>A0A1Y6CL69</accession>
<dbReference type="Gene3D" id="3.40.50.1460">
    <property type="match status" value="1"/>
</dbReference>
<dbReference type="EMBL" id="FWZT01000027">
    <property type="protein sequence ID" value="SMF73101.1"/>
    <property type="molecule type" value="Genomic_DNA"/>
</dbReference>
<dbReference type="STRING" id="1513793.SAMN06296036_12765"/>
<keyword evidence="4" id="KW-1185">Reference proteome</keyword>
<dbReference type="InterPro" id="IPR052039">
    <property type="entry name" value="Caspase-related_regulators"/>
</dbReference>
<keyword evidence="1" id="KW-0732">Signal</keyword>
<dbReference type="GO" id="GO:0004197">
    <property type="term" value="F:cysteine-type endopeptidase activity"/>
    <property type="evidence" value="ECO:0007669"/>
    <property type="project" value="InterPro"/>
</dbReference>
<dbReference type="RefSeq" id="WP_132324469.1">
    <property type="nucleotide sequence ID" value="NZ_FWZT01000027.1"/>
</dbReference>
<dbReference type="OrthoDB" id="9804257at2"/>
<feature type="signal peptide" evidence="1">
    <location>
        <begin position="1"/>
        <end position="20"/>
    </location>
</feature>
<dbReference type="InterPro" id="IPR011600">
    <property type="entry name" value="Pept_C14_caspase"/>
</dbReference>
<dbReference type="GO" id="GO:0006508">
    <property type="term" value="P:proteolysis"/>
    <property type="evidence" value="ECO:0007669"/>
    <property type="project" value="InterPro"/>
</dbReference>
<dbReference type="AlphaFoldDB" id="A0A1Y6CL69"/>
<dbReference type="InterPro" id="IPR029030">
    <property type="entry name" value="Caspase-like_dom_sf"/>
</dbReference>